<feature type="region of interest" description="Disordered" evidence="1">
    <location>
        <begin position="1"/>
        <end position="136"/>
    </location>
</feature>
<keyword evidence="3" id="KW-1185">Reference proteome</keyword>
<feature type="compositionally biased region" description="Basic and acidic residues" evidence="1">
    <location>
        <begin position="57"/>
        <end position="87"/>
    </location>
</feature>
<feature type="compositionally biased region" description="Basic residues" evidence="1">
    <location>
        <begin position="17"/>
        <end position="32"/>
    </location>
</feature>
<dbReference type="EMBL" id="JABSTU010000003">
    <property type="protein sequence ID" value="KAH8035290.1"/>
    <property type="molecule type" value="Genomic_DNA"/>
</dbReference>
<proteinExistence type="predicted"/>
<reference evidence="2" key="2">
    <citation type="submission" date="2021-09" db="EMBL/GenBank/DDBJ databases">
        <authorList>
            <person name="Jia N."/>
            <person name="Wang J."/>
            <person name="Shi W."/>
            <person name="Du L."/>
            <person name="Sun Y."/>
            <person name="Zhan W."/>
            <person name="Jiang J."/>
            <person name="Wang Q."/>
            <person name="Zhang B."/>
            <person name="Ji P."/>
            <person name="Sakyi L.B."/>
            <person name="Cui X."/>
            <person name="Yuan T."/>
            <person name="Jiang B."/>
            <person name="Yang W."/>
            <person name="Lam T.T.-Y."/>
            <person name="Chang Q."/>
            <person name="Ding S."/>
            <person name="Wang X."/>
            <person name="Zhu J."/>
            <person name="Ruan X."/>
            <person name="Zhao L."/>
            <person name="Wei J."/>
            <person name="Que T."/>
            <person name="Du C."/>
            <person name="Cheng J."/>
            <person name="Dai P."/>
            <person name="Han X."/>
            <person name="Huang E."/>
            <person name="Gao Y."/>
            <person name="Liu J."/>
            <person name="Shao H."/>
            <person name="Ye R."/>
            <person name="Li L."/>
            <person name="Wei W."/>
            <person name="Wang X."/>
            <person name="Wang C."/>
            <person name="Huo Q."/>
            <person name="Li W."/>
            <person name="Guo W."/>
            <person name="Chen H."/>
            <person name="Chen S."/>
            <person name="Zhou L."/>
            <person name="Zhou L."/>
            <person name="Ni X."/>
            <person name="Tian J."/>
            <person name="Zhou Y."/>
            <person name="Sheng Y."/>
            <person name="Liu T."/>
            <person name="Pan Y."/>
            <person name="Xia L."/>
            <person name="Li J."/>
            <person name="Zhao F."/>
            <person name="Cao W."/>
        </authorList>
    </citation>
    <scope>NUCLEOTIDE SEQUENCE</scope>
    <source>
        <strain evidence="2">Rmic-2018</strain>
        <tissue evidence="2">Larvae</tissue>
    </source>
</reference>
<dbReference type="AlphaFoldDB" id="A0A9J6ELR9"/>
<organism evidence="2 3">
    <name type="scientific">Rhipicephalus microplus</name>
    <name type="common">Cattle tick</name>
    <name type="synonym">Boophilus microplus</name>
    <dbReference type="NCBI Taxonomy" id="6941"/>
    <lineage>
        <taxon>Eukaryota</taxon>
        <taxon>Metazoa</taxon>
        <taxon>Ecdysozoa</taxon>
        <taxon>Arthropoda</taxon>
        <taxon>Chelicerata</taxon>
        <taxon>Arachnida</taxon>
        <taxon>Acari</taxon>
        <taxon>Parasitiformes</taxon>
        <taxon>Ixodida</taxon>
        <taxon>Ixodoidea</taxon>
        <taxon>Ixodidae</taxon>
        <taxon>Rhipicephalinae</taxon>
        <taxon>Rhipicephalus</taxon>
        <taxon>Boophilus</taxon>
    </lineage>
</organism>
<accession>A0A9J6ELR9</accession>
<gene>
    <name evidence="2" type="ORF">HPB51_004531</name>
</gene>
<dbReference type="Proteomes" id="UP000821866">
    <property type="component" value="Chromosome 11"/>
</dbReference>
<reference evidence="2" key="1">
    <citation type="journal article" date="2020" name="Cell">
        <title>Large-Scale Comparative Analyses of Tick Genomes Elucidate Their Genetic Diversity and Vector Capacities.</title>
        <authorList>
            <consortium name="Tick Genome and Microbiome Consortium (TIGMIC)"/>
            <person name="Jia N."/>
            <person name="Wang J."/>
            <person name="Shi W."/>
            <person name="Du L."/>
            <person name="Sun Y."/>
            <person name="Zhan W."/>
            <person name="Jiang J.F."/>
            <person name="Wang Q."/>
            <person name="Zhang B."/>
            <person name="Ji P."/>
            <person name="Bell-Sakyi L."/>
            <person name="Cui X.M."/>
            <person name="Yuan T.T."/>
            <person name="Jiang B.G."/>
            <person name="Yang W.F."/>
            <person name="Lam T.T."/>
            <person name="Chang Q.C."/>
            <person name="Ding S.J."/>
            <person name="Wang X.J."/>
            <person name="Zhu J.G."/>
            <person name="Ruan X.D."/>
            <person name="Zhao L."/>
            <person name="Wei J.T."/>
            <person name="Ye R.Z."/>
            <person name="Que T.C."/>
            <person name="Du C.H."/>
            <person name="Zhou Y.H."/>
            <person name="Cheng J.X."/>
            <person name="Dai P.F."/>
            <person name="Guo W.B."/>
            <person name="Han X.H."/>
            <person name="Huang E.J."/>
            <person name="Li L.F."/>
            <person name="Wei W."/>
            <person name="Gao Y.C."/>
            <person name="Liu J.Z."/>
            <person name="Shao H.Z."/>
            <person name="Wang X."/>
            <person name="Wang C.C."/>
            <person name="Yang T.C."/>
            <person name="Huo Q.B."/>
            <person name="Li W."/>
            <person name="Chen H.Y."/>
            <person name="Chen S.E."/>
            <person name="Zhou L.G."/>
            <person name="Ni X.B."/>
            <person name="Tian J.H."/>
            <person name="Sheng Y."/>
            <person name="Liu T."/>
            <person name="Pan Y.S."/>
            <person name="Xia L.Y."/>
            <person name="Li J."/>
            <person name="Zhao F."/>
            <person name="Cao W.C."/>
        </authorList>
    </citation>
    <scope>NUCLEOTIDE SEQUENCE</scope>
    <source>
        <strain evidence="2">Rmic-2018</strain>
    </source>
</reference>
<comment type="caution">
    <text evidence="2">The sequence shown here is derived from an EMBL/GenBank/DDBJ whole genome shotgun (WGS) entry which is preliminary data.</text>
</comment>
<sequence length="264" mass="29297">MAGDSPVDTDVTEAIRCKVHHHPNSRRSGRAKRSADKTPRARCQSRSQNNTKPRARAAHDQKHERSYERAESCGHESVKNERGENTYRVHLGRVCPPPYPSPIRTPTAKTRHRGDIESPTLSRQLSHSSEKDPSGTVPAVDRWVWLSPMLRHVCFSKAKLASKKKAFPFIARPAGWPSNPAFSRTLEPDTACTEADKLTGMERKAWQAGASSVPHVQRLGGCGAWTGVVGSSPATGFDGDQVYDHYTSPFSSTTLFFRSRNIRL</sequence>
<protein>
    <submittedName>
        <fullName evidence="2">Uncharacterized protein</fullName>
    </submittedName>
</protein>
<name>A0A9J6ELR9_RHIMP</name>
<evidence type="ECO:0000313" key="2">
    <source>
        <dbReference type="EMBL" id="KAH8035290.1"/>
    </source>
</evidence>
<evidence type="ECO:0000313" key="3">
    <source>
        <dbReference type="Proteomes" id="UP000821866"/>
    </source>
</evidence>
<evidence type="ECO:0000256" key="1">
    <source>
        <dbReference type="SAM" id="MobiDB-lite"/>
    </source>
</evidence>